<dbReference type="Proteomes" id="UP000215902">
    <property type="component" value="Unassembled WGS sequence"/>
</dbReference>
<protein>
    <submittedName>
        <fullName evidence="2">Uncharacterized protein</fullName>
    </submittedName>
</protein>
<organism evidence="2 3">
    <name type="scientific">Macrostomum lignano</name>
    <dbReference type="NCBI Taxonomy" id="282301"/>
    <lineage>
        <taxon>Eukaryota</taxon>
        <taxon>Metazoa</taxon>
        <taxon>Spiralia</taxon>
        <taxon>Lophotrochozoa</taxon>
        <taxon>Platyhelminthes</taxon>
        <taxon>Rhabditophora</taxon>
        <taxon>Macrostomorpha</taxon>
        <taxon>Macrostomida</taxon>
        <taxon>Macrostomidae</taxon>
        <taxon>Macrostomum</taxon>
    </lineage>
</organism>
<keyword evidence="3" id="KW-1185">Reference proteome</keyword>
<dbReference type="InterPro" id="IPR032072">
    <property type="entry name" value="DUF4807"/>
</dbReference>
<dbReference type="OrthoDB" id="121932at2759"/>
<evidence type="ECO:0000313" key="1">
    <source>
        <dbReference type="EMBL" id="PAA76083.1"/>
    </source>
</evidence>
<evidence type="ECO:0000313" key="2">
    <source>
        <dbReference type="EMBL" id="PAA93410.1"/>
    </source>
</evidence>
<name>A0A267H545_9PLAT</name>
<dbReference type="Pfam" id="PF16065">
    <property type="entry name" value="DUF4807"/>
    <property type="match status" value="1"/>
</dbReference>
<comment type="caution">
    <text evidence="2">The sequence shown here is derived from an EMBL/GenBank/DDBJ whole genome shotgun (WGS) entry which is preliminary data.</text>
</comment>
<gene>
    <name evidence="2" type="ORF">BOX15_Mlig003897g2</name>
    <name evidence="1" type="ORF">BOX15_Mlig003897g3</name>
</gene>
<sequence length="319" mass="35302">AILIIQRGPFDLPSSVSSADGALQSSLINLKEEEHLGNVCIASRLFGCNALCRHLVSLSDRHVPRPLLQVVKLSIKRHCEQCVQLRQVQAKKQINVLLVPTSLPVALTSISNSPYGCQLLNNLLSSKSKATILLARQAWLLPYRSLNLAWFDRLLSLLCRAIALDALLAWLSTLGGGFSNLGDSFADAASIAGEIACRQFRVAMELDDAELQCRCCIWYAQSLLQRGFISRAARLLRSAYVASVRRPDVSGDPRIRLMCLGVWRKLQAAQIKRRLDRSRKYLLGAETIATKENGQSSQSERLLYRSYDTSAIVGAIIKV</sequence>
<evidence type="ECO:0000313" key="3">
    <source>
        <dbReference type="Proteomes" id="UP000215902"/>
    </source>
</evidence>
<accession>A0A267H545</accession>
<proteinExistence type="predicted"/>
<feature type="non-terminal residue" evidence="2">
    <location>
        <position position="1"/>
    </location>
</feature>
<dbReference type="STRING" id="282301.A0A267H545"/>
<dbReference type="PANTHER" id="PTHR36693:SF1">
    <property type="entry name" value="GH02722P"/>
    <property type="match status" value="1"/>
</dbReference>
<dbReference type="PANTHER" id="PTHR36693">
    <property type="entry name" value="GH02722P"/>
    <property type="match status" value="1"/>
</dbReference>
<dbReference type="AlphaFoldDB" id="A0A267H545"/>
<reference evidence="2 3" key="1">
    <citation type="submission" date="2017-06" db="EMBL/GenBank/DDBJ databases">
        <title>A platform for efficient transgenesis in Macrostomum lignano, a flatworm model organism for stem cell research.</title>
        <authorList>
            <person name="Berezikov E."/>
        </authorList>
    </citation>
    <scope>NUCLEOTIDE SEQUENCE [LARGE SCALE GENOMIC DNA]</scope>
    <source>
        <strain evidence="2">DV1</strain>
        <tissue evidence="2">Whole organism</tissue>
    </source>
</reference>
<dbReference type="EMBL" id="NIVC01000029">
    <property type="protein sequence ID" value="PAA93410.1"/>
    <property type="molecule type" value="Genomic_DNA"/>
</dbReference>
<dbReference type="EMBL" id="NIVC01000843">
    <property type="protein sequence ID" value="PAA76083.1"/>
    <property type="molecule type" value="Genomic_DNA"/>
</dbReference>